<protein>
    <submittedName>
        <fullName evidence="1">Uncharacterized protein</fullName>
    </submittedName>
</protein>
<name>A0A4U5LY38_STECR</name>
<dbReference type="EMBL" id="AZBU02000011">
    <property type="protein sequence ID" value="TKR61133.1"/>
    <property type="molecule type" value="Genomic_DNA"/>
</dbReference>
<dbReference type="Proteomes" id="UP000298663">
    <property type="component" value="Unassembled WGS sequence"/>
</dbReference>
<sequence length="385" mass="42287">MDQEFIPVVQWNEKIRFIQNAEVDKILQKLTKVPFPAATRRAVEGGDGGDFVKRNVQLTESNYSETAKGIYFKGILKTHVDGDVAYIPSEQSRCLIIVQIPEGYEQKGKLVAVEIPATFEAVIVGAGVYHSLPIALEDKLVTFLPIFRETNIEHTIPAVVGVDFSAKEDFCLKKVDLKATAPADLKLAEIFANNQLKAEIPTEENFAIYGNLFENIRNYAKHVACLPFKGHKPTKGSSLLSQDFKMEWIAGDAPNTKKIQFTGLTGSFAGGQGCPGVVRDSSGVIAADLIMTRPDGSFCIEPIAESDEFLMFVAVPNADDKEPKAESLKAFMFKGITPVLKPEVWHSVPIPVGEKIIFKETISITNANVVINVRSECGKPMKAQI</sequence>
<organism evidence="1 2">
    <name type="scientific">Steinernema carpocapsae</name>
    <name type="common">Entomopathogenic nematode</name>
    <dbReference type="NCBI Taxonomy" id="34508"/>
    <lineage>
        <taxon>Eukaryota</taxon>
        <taxon>Metazoa</taxon>
        <taxon>Ecdysozoa</taxon>
        <taxon>Nematoda</taxon>
        <taxon>Chromadorea</taxon>
        <taxon>Rhabditida</taxon>
        <taxon>Tylenchina</taxon>
        <taxon>Panagrolaimomorpha</taxon>
        <taxon>Strongyloidoidea</taxon>
        <taxon>Steinernematidae</taxon>
        <taxon>Steinernema</taxon>
    </lineage>
</organism>
<reference evidence="1 2" key="1">
    <citation type="journal article" date="2015" name="Genome Biol.">
        <title>Comparative genomics of Steinernema reveals deeply conserved gene regulatory networks.</title>
        <authorList>
            <person name="Dillman A.R."/>
            <person name="Macchietto M."/>
            <person name="Porter C.F."/>
            <person name="Rogers A."/>
            <person name="Williams B."/>
            <person name="Antoshechkin I."/>
            <person name="Lee M.M."/>
            <person name="Goodwin Z."/>
            <person name="Lu X."/>
            <person name="Lewis E.E."/>
            <person name="Goodrich-Blair H."/>
            <person name="Stock S.P."/>
            <person name="Adams B.J."/>
            <person name="Sternberg P.W."/>
            <person name="Mortazavi A."/>
        </authorList>
    </citation>
    <scope>NUCLEOTIDE SEQUENCE [LARGE SCALE GENOMIC DNA]</scope>
    <source>
        <strain evidence="1 2">ALL</strain>
    </source>
</reference>
<keyword evidence="2" id="KW-1185">Reference proteome</keyword>
<dbReference type="STRING" id="34508.A0A4U5LY38"/>
<reference evidence="1 2" key="2">
    <citation type="journal article" date="2019" name="G3 (Bethesda)">
        <title>Hybrid Assembly of the Genome of the Entomopathogenic Nematode Steinernema carpocapsae Identifies the X-Chromosome.</title>
        <authorList>
            <person name="Serra L."/>
            <person name="Macchietto M."/>
            <person name="Macias-Munoz A."/>
            <person name="McGill C.J."/>
            <person name="Rodriguez I.M."/>
            <person name="Rodriguez B."/>
            <person name="Murad R."/>
            <person name="Mortazavi A."/>
        </authorList>
    </citation>
    <scope>NUCLEOTIDE SEQUENCE [LARGE SCALE GENOMIC DNA]</scope>
    <source>
        <strain evidence="1 2">ALL</strain>
    </source>
</reference>
<dbReference type="OrthoDB" id="5781422at2759"/>
<accession>A0A4U5LY38</accession>
<gene>
    <name evidence="1" type="ORF">L596_028286</name>
</gene>
<dbReference type="Gene3D" id="2.60.120.480">
    <property type="entry name" value="Ureidoglycolate hydrolase"/>
    <property type="match status" value="1"/>
</dbReference>
<dbReference type="GO" id="GO:0004848">
    <property type="term" value="F:ureidoglycolate hydrolase activity"/>
    <property type="evidence" value="ECO:0007669"/>
    <property type="project" value="InterPro"/>
</dbReference>
<proteinExistence type="predicted"/>
<evidence type="ECO:0000313" key="1">
    <source>
        <dbReference type="EMBL" id="TKR61133.1"/>
    </source>
</evidence>
<evidence type="ECO:0000313" key="2">
    <source>
        <dbReference type="Proteomes" id="UP000298663"/>
    </source>
</evidence>
<dbReference type="AlphaFoldDB" id="A0A4U5LY38"/>
<dbReference type="InterPro" id="IPR024060">
    <property type="entry name" value="Ureidoglycolate_lyase_dom_sf"/>
</dbReference>
<comment type="caution">
    <text evidence="1">The sequence shown here is derived from an EMBL/GenBank/DDBJ whole genome shotgun (WGS) entry which is preliminary data.</text>
</comment>